<keyword evidence="8" id="KW-1185">Reference proteome</keyword>
<dbReference type="PRINTS" id="PR00392">
    <property type="entry name" value="PROFILIN"/>
</dbReference>
<evidence type="ECO:0000256" key="6">
    <source>
        <dbReference type="RuleBase" id="RU003909"/>
    </source>
</evidence>
<name>A0A8H5GR01_9AGAR</name>
<evidence type="ECO:0000256" key="5">
    <source>
        <dbReference type="ARBA" id="ARBA00023212"/>
    </source>
</evidence>
<evidence type="ECO:0000256" key="2">
    <source>
        <dbReference type="ARBA" id="ARBA00010058"/>
    </source>
</evidence>
<dbReference type="Gene3D" id="3.30.450.30">
    <property type="entry name" value="Dynein light chain 2a, cytoplasmic"/>
    <property type="match status" value="1"/>
</dbReference>
<dbReference type="AlphaFoldDB" id="A0A8H5GR01"/>
<dbReference type="PRINTS" id="PR01640">
    <property type="entry name" value="PROFILINPLNT"/>
</dbReference>
<dbReference type="SMART" id="SM00392">
    <property type="entry name" value="PROF"/>
    <property type="match status" value="1"/>
</dbReference>
<comment type="subcellular location">
    <subcellularLocation>
        <location evidence="1">Cytoplasm</location>
        <location evidence="1">Cytoskeleton</location>
    </subcellularLocation>
</comment>
<dbReference type="InterPro" id="IPR036140">
    <property type="entry name" value="PFN_sf"/>
</dbReference>
<dbReference type="PANTHER" id="PTHR11604:SF0">
    <property type="entry name" value="PROFILIN"/>
    <property type="match status" value="1"/>
</dbReference>
<proteinExistence type="inferred from homology"/>
<dbReference type="CDD" id="cd00148">
    <property type="entry name" value="PROF"/>
    <property type="match status" value="1"/>
</dbReference>
<evidence type="ECO:0000256" key="1">
    <source>
        <dbReference type="ARBA" id="ARBA00004245"/>
    </source>
</evidence>
<dbReference type="InterPro" id="IPR048278">
    <property type="entry name" value="PFN"/>
</dbReference>
<evidence type="ECO:0000313" key="8">
    <source>
        <dbReference type="Proteomes" id="UP000559256"/>
    </source>
</evidence>
<gene>
    <name evidence="7" type="ORF">D9758_002488</name>
</gene>
<keyword evidence="5" id="KW-0206">Cytoskeleton</keyword>
<dbReference type="InterPro" id="IPR005455">
    <property type="entry name" value="PFN_euk"/>
</dbReference>
<dbReference type="GO" id="GO:0005938">
    <property type="term" value="C:cell cortex"/>
    <property type="evidence" value="ECO:0007669"/>
    <property type="project" value="TreeGrafter"/>
</dbReference>
<protein>
    <recommendedName>
        <fullName evidence="6">Profilin</fullName>
    </recommendedName>
</protein>
<dbReference type="OrthoDB" id="421374at2759"/>
<evidence type="ECO:0000313" key="7">
    <source>
        <dbReference type="EMBL" id="KAF5369433.1"/>
    </source>
</evidence>
<comment type="similarity">
    <text evidence="2 6">Belongs to the profilin family.</text>
</comment>
<dbReference type="Proteomes" id="UP000559256">
    <property type="component" value="Unassembled WGS sequence"/>
</dbReference>
<keyword evidence="3" id="KW-0963">Cytoplasm</keyword>
<dbReference type="SUPFAM" id="SSF55770">
    <property type="entry name" value="Profilin (actin-binding protein)"/>
    <property type="match status" value="1"/>
</dbReference>
<comment type="caution">
    <text evidence="7">The sequence shown here is derived from an EMBL/GenBank/DDBJ whole genome shotgun (WGS) entry which is preliminary data.</text>
</comment>
<evidence type="ECO:0000256" key="4">
    <source>
        <dbReference type="ARBA" id="ARBA00023203"/>
    </source>
</evidence>
<dbReference type="EMBL" id="JAACJM010000013">
    <property type="protein sequence ID" value="KAF5369433.1"/>
    <property type="molecule type" value="Genomic_DNA"/>
</dbReference>
<reference evidence="7 8" key="1">
    <citation type="journal article" date="2020" name="ISME J.">
        <title>Uncovering the hidden diversity of litter-decomposition mechanisms in mushroom-forming fungi.</title>
        <authorList>
            <person name="Floudas D."/>
            <person name="Bentzer J."/>
            <person name="Ahren D."/>
            <person name="Johansson T."/>
            <person name="Persson P."/>
            <person name="Tunlid A."/>
        </authorList>
    </citation>
    <scope>NUCLEOTIDE SEQUENCE [LARGE SCALE GENOMIC DNA]</scope>
    <source>
        <strain evidence="7 8">CBS 291.85</strain>
    </source>
</reference>
<sequence>MQKNTSTKNLVGSGKVTKAAILGLQGGVWASSAGYNLSTEEQSAIVKGFSNPSGVQATGLKLAGKKFFALQATEEHIYLKQGASGAVIRKTKQAALVSEYDAPVQAPEATPVVEGLGDYLVSQGY</sequence>
<dbReference type="Pfam" id="PF00235">
    <property type="entry name" value="Profilin"/>
    <property type="match status" value="1"/>
</dbReference>
<organism evidence="7 8">
    <name type="scientific">Tetrapyrgos nigripes</name>
    <dbReference type="NCBI Taxonomy" id="182062"/>
    <lineage>
        <taxon>Eukaryota</taxon>
        <taxon>Fungi</taxon>
        <taxon>Dikarya</taxon>
        <taxon>Basidiomycota</taxon>
        <taxon>Agaricomycotina</taxon>
        <taxon>Agaricomycetes</taxon>
        <taxon>Agaricomycetidae</taxon>
        <taxon>Agaricales</taxon>
        <taxon>Marasmiineae</taxon>
        <taxon>Marasmiaceae</taxon>
        <taxon>Tetrapyrgos</taxon>
    </lineage>
</organism>
<dbReference type="GO" id="GO:0003785">
    <property type="term" value="F:actin monomer binding"/>
    <property type="evidence" value="ECO:0007669"/>
    <property type="project" value="TreeGrafter"/>
</dbReference>
<dbReference type="GO" id="GO:0005856">
    <property type="term" value="C:cytoskeleton"/>
    <property type="evidence" value="ECO:0007669"/>
    <property type="project" value="UniProtKB-SubCell"/>
</dbReference>
<dbReference type="PANTHER" id="PTHR11604">
    <property type="entry name" value="PROFILIN"/>
    <property type="match status" value="1"/>
</dbReference>
<keyword evidence="4 6" id="KW-0009">Actin-binding</keyword>
<accession>A0A8H5GR01</accession>
<evidence type="ECO:0000256" key="3">
    <source>
        <dbReference type="ARBA" id="ARBA00022490"/>
    </source>
</evidence>